<dbReference type="Gene3D" id="1.10.10.10">
    <property type="entry name" value="Winged helix-like DNA-binding domain superfamily/Winged helix DNA-binding domain"/>
    <property type="match status" value="1"/>
</dbReference>
<reference evidence="3" key="1">
    <citation type="journal article" date="2019" name="Int. J. Syst. Evol. Microbiol.">
        <title>The Global Catalogue of Microorganisms (GCM) 10K type strain sequencing project: providing services to taxonomists for standard genome sequencing and annotation.</title>
        <authorList>
            <consortium name="The Broad Institute Genomics Platform"/>
            <consortium name="The Broad Institute Genome Sequencing Center for Infectious Disease"/>
            <person name="Wu L."/>
            <person name="Ma J."/>
        </authorList>
    </citation>
    <scope>NUCLEOTIDE SEQUENCE [LARGE SCALE GENOMIC DNA]</scope>
    <source>
        <strain evidence="3">JCM 19125</strain>
    </source>
</reference>
<dbReference type="PROSITE" id="PS50995">
    <property type="entry name" value="HTH_MARR_2"/>
    <property type="match status" value="1"/>
</dbReference>
<feature type="domain" description="HTH marR-type" evidence="1">
    <location>
        <begin position="1"/>
        <end position="142"/>
    </location>
</feature>
<dbReference type="PANTHER" id="PTHR33164">
    <property type="entry name" value="TRANSCRIPTIONAL REGULATOR, MARR FAMILY"/>
    <property type="match status" value="1"/>
</dbReference>
<evidence type="ECO:0000259" key="1">
    <source>
        <dbReference type="PROSITE" id="PS50995"/>
    </source>
</evidence>
<gene>
    <name evidence="2" type="ORF">GCM10025789_02250</name>
</gene>
<dbReference type="InterPro" id="IPR000835">
    <property type="entry name" value="HTH_MarR-typ"/>
</dbReference>
<dbReference type="SMART" id="SM00347">
    <property type="entry name" value="HTH_MARR"/>
    <property type="match status" value="1"/>
</dbReference>
<dbReference type="InterPro" id="IPR036390">
    <property type="entry name" value="WH_DNA-bd_sf"/>
</dbReference>
<dbReference type="RefSeq" id="WP_386086224.1">
    <property type="nucleotide sequence ID" value="NZ_JBHTIX010000181.1"/>
</dbReference>
<dbReference type="InterPro" id="IPR036388">
    <property type="entry name" value="WH-like_DNA-bd_sf"/>
</dbReference>
<dbReference type="Pfam" id="PF12802">
    <property type="entry name" value="MarR_2"/>
    <property type="match status" value="1"/>
</dbReference>
<protein>
    <submittedName>
        <fullName evidence="2">MarR family transcriptional regulator</fullName>
    </submittedName>
</protein>
<evidence type="ECO:0000313" key="3">
    <source>
        <dbReference type="Proteomes" id="UP001501521"/>
    </source>
</evidence>
<dbReference type="InterPro" id="IPR039422">
    <property type="entry name" value="MarR/SlyA-like"/>
</dbReference>
<organism evidence="2 3">
    <name type="scientific">Tessaracoccus lubricantis</name>
    <dbReference type="NCBI Taxonomy" id="545543"/>
    <lineage>
        <taxon>Bacteria</taxon>
        <taxon>Bacillati</taxon>
        <taxon>Actinomycetota</taxon>
        <taxon>Actinomycetes</taxon>
        <taxon>Propionibacteriales</taxon>
        <taxon>Propionibacteriaceae</taxon>
        <taxon>Tessaracoccus</taxon>
    </lineage>
</organism>
<name>A0ABP9EZ99_9ACTN</name>
<evidence type="ECO:0000313" key="2">
    <source>
        <dbReference type="EMBL" id="GAA4889399.1"/>
    </source>
</evidence>
<dbReference type="SUPFAM" id="SSF46785">
    <property type="entry name" value="Winged helix' DNA-binding domain"/>
    <property type="match status" value="1"/>
</dbReference>
<dbReference type="PANTHER" id="PTHR33164:SF43">
    <property type="entry name" value="HTH-TYPE TRANSCRIPTIONAL REPRESSOR YETL"/>
    <property type="match status" value="1"/>
</dbReference>
<comment type="caution">
    <text evidence="2">The sequence shown here is derived from an EMBL/GenBank/DDBJ whole genome shotgun (WGS) entry which is preliminary data.</text>
</comment>
<dbReference type="EMBL" id="BAABLV010000005">
    <property type="protein sequence ID" value="GAA4889399.1"/>
    <property type="molecule type" value="Genomic_DNA"/>
</dbReference>
<dbReference type="PRINTS" id="PR00598">
    <property type="entry name" value="HTHMARR"/>
</dbReference>
<proteinExistence type="predicted"/>
<keyword evidence="3" id="KW-1185">Reference proteome</keyword>
<dbReference type="Proteomes" id="UP001501521">
    <property type="component" value="Unassembled WGS sequence"/>
</dbReference>
<accession>A0ABP9EZ99</accession>
<sequence>MEALTPPLEVWRGLLRGQRSMLLRLAAHLKSGFDLTTAQYEALLTVYENGGTVSAGELSRNLLYTSGSTTHLIARLEERGLLARDADPADARRVRVSLTDAGHHLIVEATEAHVADIEREFSPLVTGADQDALLRFARRLAEAEGVVSQPFPA</sequence>